<keyword evidence="3" id="KW-1185">Reference proteome</keyword>
<proteinExistence type="predicted"/>
<organism evidence="2 3">
    <name type="scientific">Sphingomonas lycopersici</name>
    <dbReference type="NCBI Taxonomy" id="2951807"/>
    <lineage>
        <taxon>Bacteria</taxon>
        <taxon>Pseudomonadati</taxon>
        <taxon>Pseudomonadota</taxon>
        <taxon>Alphaproteobacteria</taxon>
        <taxon>Sphingomonadales</taxon>
        <taxon>Sphingomonadaceae</taxon>
        <taxon>Sphingomonas</taxon>
    </lineage>
</organism>
<sequence>MAYRLIFTREARDQLDAIYDFIAEAASPDIARRFTDGIVDRLTVLSDFPRIGTPRDDIRGGLRTLAYRRRITIALMVEDTTVVVIGFYYGGQDFETLLRDEQP</sequence>
<dbReference type="AlphaFoldDB" id="A0AA41ZAU1"/>
<dbReference type="InterPro" id="IPR035093">
    <property type="entry name" value="RelE/ParE_toxin_dom_sf"/>
</dbReference>
<protein>
    <submittedName>
        <fullName evidence="2">Type II toxin-antitoxin system RelE/ParE family toxin</fullName>
    </submittedName>
</protein>
<evidence type="ECO:0000256" key="1">
    <source>
        <dbReference type="ARBA" id="ARBA00022649"/>
    </source>
</evidence>
<comment type="caution">
    <text evidence="2">The sequence shown here is derived from an EMBL/GenBank/DDBJ whole genome shotgun (WGS) entry which is preliminary data.</text>
</comment>
<name>A0AA41ZAU1_9SPHN</name>
<evidence type="ECO:0000313" key="3">
    <source>
        <dbReference type="Proteomes" id="UP001165565"/>
    </source>
</evidence>
<dbReference type="Pfam" id="PF05016">
    <property type="entry name" value="ParE_toxin"/>
    <property type="match status" value="1"/>
</dbReference>
<gene>
    <name evidence="2" type="ORF">NEE01_13460</name>
</gene>
<reference evidence="2" key="1">
    <citation type="submission" date="2022-06" db="EMBL/GenBank/DDBJ databases">
        <title>Sphingomonas sp. nov. isolated from rhizosphere soil of tomato.</title>
        <authorList>
            <person name="Dong H."/>
            <person name="Gao R."/>
        </authorList>
    </citation>
    <scope>NUCLEOTIDE SEQUENCE</scope>
    <source>
        <strain evidence="2">MMSM24</strain>
    </source>
</reference>
<dbReference type="EMBL" id="JANFAV010000009">
    <property type="protein sequence ID" value="MCW6535786.1"/>
    <property type="molecule type" value="Genomic_DNA"/>
</dbReference>
<dbReference type="InterPro" id="IPR007712">
    <property type="entry name" value="RelE/ParE_toxin"/>
</dbReference>
<dbReference type="Proteomes" id="UP001165565">
    <property type="component" value="Unassembled WGS sequence"/>
</dbReference>
<accession>A0AA41ZAU1</accession>
<keyword evidence="1" id="KW-1277">Toxin-antitoxin system</keyword>
<dbReference type="RefSeq" id="WP_179513447.1">
    <property type="nucleotide sequence ID" value="NZ_JANFAU010000014.1"/>
</dbReference>
<evidence type="ECO:0000313" key="2">
    <source>
        <dbReference type="EMBL" id="MCW6535786.1"/>
    </source>
</evidence>
<dbReference type="Gene3D" id="3.30.2310.20">
    <property type="entry name" value="RelE-like"/>
    <property type="match status" value="1"/>
</dbReference>